<feature type="binding site" evidence="9">
    <location>
        <position position="279"/>
    </location>
    <ligand>
        <name>3',5'-cyclic AMP</name>
        <dbReference type="ChEBI" id="CHEBI:58165"/>
        <label>1</label>
    </ligand>
</feature>
<dbReference type="Pfam" id="PF02197">
    <property type="entry name" value="RIIa"/>
    <property type="match status" value="1"/>
</dbReference>
<dbReference type="InterPro" id="IPR050503">
    <property type="entry name" value="cAMP-dep_PK_reg_su-like"/>
</dbReference>
<evidence type="ECO:0000256" key="8">
    <source>
        <dbReference type="PIRNR" id="PIRNR000548"/>
    </source>
</evidence>
<dbReference type="InterPro" id="IPR000595">
    <property type="entry name" value="cNMP-bd_dom"/>
</dbReference>
<dbReference type="AlphaFoldDB" id="A0A0P1BJN9"/>
<keyword evidence="7 8" id="KW-0114">cAMP</keyword>
<keyword evidence="12" id="KW-0808">Transferase</keyword>
<dbReference type="PANTHER" id="PTHR11635">
    <property type="entry name" value="CAMP-DEPENDENT PROTEIN KINASE REGULATORY CHAIN"/>
    <property type="match status" value="1"/>
</dbReference>
<dbReference type="GO" id="GO:0005952">
    <property type="term" value="C:cAMP-dependent protein kinase complex"/>
    <property type="evidence" value="ECO:0007669"/>
    <property type="project" value="InterPro"/>
</dbReference>
<dbReference type="PROSITE" id="PS00889">
    <property type="entry name" value="CNMP_BINDING_2"/>
    <property type="match status" value="2"/>
</dbReference>
<dbReference type="SMART" id="SM00394">
    <property type="entry name" value="RIIa"/>
    <property type="match status" value="1"/>
</dbReference>
<dbReference type="InterPro" id="IPR014710">
    <property type="entry name" value="RmlC-like_jellyroll"/>
</dbReference>
<feature type="domain" description="Cyclic nucleotide-binding" evidence="11">
    <location>
        <begin position="186"/>
        <end position="329"/>
    </location>
</feature>
<keyword evidence="13" id="KW-1185">Reference proteome</keyword>
<dbReference type="GO" id="GO:0030552">
    <property type="term" value="F:cAMP binding"/>
    <property type="evidence" value="ECO:0007669"/>
    <property type="project" value="UniProtKB-KW"/>
</dbReference>
<keyword evidence="3" id="KW-0597">Phosphoprotein</keyword>
<feature type="binding site" evidence="9">
    <location>
        <position position="288"/>
    </location>
    <ligand>
        <name>3',5'-cyclic AMP</name>
        <dbReference type="ChEBI" id="CHEBI:58165"/>
        <label>1</label>
    </ligand>
</feature>
<dbReference type="Proteomes" id="UP000054845">
    <property type="component" value="Unassembled WGS sequence"/>
</dbReference>
<evidence type="ECO:0000256" key="9">
    <source>
        <dbReference type="PIRSR" id="PIRSR000548-1"/>
    </source>
</evidence>
<dbReference type="CDD" id="cd12098">
    <property type="entry name" value="DD_R_ScPKA-like"/>
    <property type="match status" value="1"/>
</dbReference>
<dbReference type="Gene3D" id="2.60.120.10">
    <property type="entry name" value="Jelly Rolls"/>
    <property type="match status" value="2"/>
</dbReference>
<evidence type="ECO:0000256" key="7">
    <source>
        <dbReference type="ARBA" id="ARBA00023149"/>
    </source>
</evidence>
<feature type="region of interest" description="Disordered" evidence="10">
    <location>
        <begin position="64"/>
        <end position="83"/>
    </location>
</feature>
<name>A0A0P1BJN9_9BASI</name>
<dbReference type="InterPro" id="IPR018490">
    <property type="entry name" value="cNMP-bd_dom_sf"/>
</dbReference>
<dbReference type="EMBL" id="CCYA01000278">
    <property type="protein sequence ID" value="CEH16340.1"/>
    <property type="molecule type" value="Genomic_DNA"/>
</dbReference>
<dbReference type="GO" id="GO:0004862">
    <property type="term" value="F:cAMP-dependent protein kinase inhibitor activity"/>
    <property type="evidence" value="ECO:0007669"/>
    <property type="project" value="TreeGrafter"/>
</dbReference>
<dbReference type="GO" id="GO:0034236">
    <property type="term" value="F:protein kinase A catalytic subunit binding"/>
    <property type="evidence" value="ECO:0007669"/>
    <property type="project" value="TreeGrafter"/>
</dbReference>
<protein>
    <recommendedName>
        <fullName evidence="2 8">cAMP-dependent protein kinase regulatory subunit</fullName>
    </recommendedName>
</protein>
<evidence type="ECO:0000259" key="11">
    <source>
        <dbReference type="PROSITE" id="PS50042"/>
    </source>
</evidence>
<evidence type="ECO:0000256" key="10">
    <source>
        <dbReference type="SAM" id="MobiDB-lite"/>
    </source>
</evidence>
<accession>A0A0P1BJN9</accession>
<keyword evidence="6 8" id="KW-0547">Nucleotide-binding</keyword>
<dbReference type="PRINTS" id="PR00103">
    <property type="entry name" value="CAMPKINASE"/>
</dbReference>
<dbReference type="CDD" id="cd00038">
    <property type="entry name" value="CAP_ED"/>
    <property type="match status" value="2"/>
</dbReference>
<dbReference type="FunFam" id="2.60.120.10:FF:000039">
    <property type="entry name" value="cAMP-dependent protein kinase regulatory subunit"/>
    <property type="match status" value="1"/>
</dbReference>
<dbReference type="SMART" id="SM00100">
    <property type="entry name" value="cNMP"/>
    <property type="match status" value="2"/>
</dbReference>
<evidence type="ECO:0000256" key="4">
    <source>
        <dbReference type="ARBA" id="ARBA00022566"/>
    </source>
</evidence>
<evidence type="ECO:0000256" key="2">
    <source>
        <dbReference type="ARBA" id="ARBA00020355"/>
    </source>
</evidence>
<proteinExistence type="inferred from homology"/>
<feature type="compositionally biased region" description="Low complexity" evidence="10">
    <location>
        <begin position="455"/>
        <end position="464"/>
    </location>
</feature>
<dbReference type="GO" id="GO:0005634">
    <property type="term" value="C:nucleus"/>
    <property type="evidence" value="ECO:0007669"/>
    <property type="project" value="TreeGrafter"/>
</dbReference>
<feature type="region of interest" description="Disordered" evidence="10">
    <location>
        <begin position="455"/>
        <end position="500"/>
    </location>
</feature>
<evidence type="ECO:0000313" key="12">
    <source>
        <dbReference type="EMBL" id="CEH16340.1"/>
    </source>
</evidence>
<dbReference type="STRING" id="401625.A0A0P1BJN9"/>
<feature type="domain" description="Cyclic nucleotide-binding" evidence="11">
    <location>
        <begin position="332"/>
        <end position="454"/>
    </location>
</feature>
<dbReference type="PANTHER" id="PTHR11635:SF152">
    <property type="entry name" value="CAMP-DEPENDENT PROTEIN KINASE TYPE I REGULATORY SUBUNIT-RELATED"/>
    <property type="match status" value="1"/>
</dbReference>
<keyword evidence="4 8" id="KW-0116">cAMP-binding</keyword>
<dbReference type="InterPro" id="IPR018488">
    <property type="entry name" value="cNMP-bd_CS"/>
</dbReference>
<dbReference type="SUPFAM" id="SSF51206">
    <property type="entry name" value="cAMP-binding domain-like"/>
    <property type="match status" value="2"/>
</dbReference>
<keyword evidence="5" id="KW-0677">Repeat</keyword>
<dbReference type="GO" id="GO:0033554">
    <property type="term" value="P:cellular response to stress"/>
    <property type="evidence" value="ECO:0007669"/>
    <property type="project" value="UniProtKB-ARBA"/>
</dbReference>
<dbReference type="GO" id="GO:0005829">
    <property type="term" value="C:cytosol"/>
    <property type="evidence" value="ECO:0007669"/>
    <property type="project" value="TreeGrafter"/>
</dbReference>
<dbReference type="PIRSF" id="PIRSF000548">
    <property type="entry name" value="PK_regulatory"/>
    <property type="match status" value="1"/>
</dbReference>
<dbReference type="InterPro" id="IPR012198">
    <property type="entry name" value="cAMP_dep_PK_reg_su"/>
</dbReference>
<dbReference type="Pfam" id="PF00027">
    <property type="entry name" value="cNMP_binding"/>
    <property type="match status" value="3"/>
</dbReference>
<reference evidence="12 13" key="1">
    <citation type="submission" date="2014-09" db="EMBL/GenBank/DDBJ databases">
        <authorList>
            <person name="Magalhaes I.L.F."/>
            <person name="Oliveira U."/>
            <person name="Santos F.R."/>
            <person name="Vidigal T.H.D.A."/>
            <person name="Brescovit A.D."/>
            <person name="Santos A.J."/>
        </authorList>
    </citation>
    <scope>NUCLEOTIDE SEQUENCE [LARGE SCALE GENOMIC DNA]</scope>
</reference>
<evidence type="ECO:0000256" key="1">
    <source>
        <dbReference type="ARBA" id="ARBA00005753"/>
    </source>
</evidence>
<evidence type="ECO:0000256" key="3">
    <source>
        <dbReference type="ARBA" id="ARBA00022553"/>
    </source>
</evidence>
<feature type="binding site" evidence="9">
    <location>
        <position position="403"/>
    </location>
    <ligand>
        <name>3',5'-cyclic AMP</name>
        <dbReference type="ChEBI" id="CHEBI:58165"/>
        <label>2</label>
    </ligand>
</feature>
<sequence>MALPNSYAQILNDLNRDVVRFRPLDPLQFCANWFNQRLENERKATLARGADGTAAAGAVDAASPLASTAGGPEDVTMTSAGGPFSNANPFGASSSAGPAFSLQAPSRDGSIVSLAQTTASSEDDDTLQPFSAPSATYNLGRRTSVSAESLAPLSSAGNEAPAPKTVIPKTPLQLERIRASIKGNLLFNSLDLEQEQDVVNAMKEVRVPAHECIIKQGDQGDYFYIVESGSFEIYIKPTGAASSAGGSDDDSANGGRRAGDTLDLGDKKAVCGPSSYFGELALLYAQPRAASVVSTEPSIVWALDRITFRSIVIGANSRRRALFESHLRKVSLFETLSDAERAKIADALEQREVPAGTRVIEQGERGTEFFIILDGHAEVQKRREQDGVEEAIGKLAEGDYFGELALLNNAPRAASIVASSPALRLATLSESAFKRLVGPLAGIMARHAHDHYGAGASRATRGASPSYRASNPSRGGLNAPPAVPSVGPHESASSGLGEGTWVGGIGASPFGH</sequence>
<feature type="region of interest" description="Disordered" evidence="10">
    <location>
        <begin position="240"/>
        <end position="259"/>
    </location>
</feature>
<organism evidence="12 13">
    <name type="scientific">Ceraceosorus bombacis</name>
    <dbReference type="NCBI Taxonomy" id="401625"/>
    <lineage>
        <taxon>Eukaryota</taxon>
        <taxon>Fungi</taxon>
        <taxon>Dikarya</taxon>
        <taxon>Basidiomycota</taxon>
        <taxon>Ustilaginomycotina</taxon>
        <taxon>Exobasidiomycetes</taxon>
        <taxon>Ceraceosorales</taxon>
        <taxon>Ceraceosoraceae</taxon>
        <taxon>Ceraceosorus</taxon>
    </lineage>
</organism>
<dbReference type="PROSITE" id="PS00888">
    <property type="entry name" value="CNMP_BINDING_1"/>
    <property type="match status" value="2"/>
</dbReference>
<dbReference type="GO" id="GO:0016301">
    <property type="term" value="F:kinase activity"/>
    <property type="evidence" value="ECO:0007669"/>
    <property type="project" value="UniProtKB-KW"/>
</dbReference>
<evidence type="ECO:0000313" key="13">
    <source>
        <dbReference type="Proteomes" id="UP000054845"/>
    </source>
</evidence>
<evidence type="ECO:0000256" key="5">
    <source>
        <dbReference type="ARBA" id="ARBA00022737"/>
    </source>
</evidence>
<comment type="similarity">
    <text evidence="1 8">Belongs to the cAMP-dependent kinase regulatory chain family.</text>
</comment>
<feature type="binding site" evidence="9">
    <location>
        <position position="412"/>
    </location>
    <ligand>
        <name>3',5'-cyclic AMP</name>
        <dbReference type="ChEBI" id="CHEBI:58165"/>
        <label>2</label>
    </ligand>
</feature>
<evidence type="ECO:0000256" key="6">
    <source>
        <dbReference type="ARBA" id="ARBA00022741"/>
    </source>
</evidence>
<dbReference type="InterPro" id="IPR003117">
    <property type="entry name" value="cAMP_dep_PK_reg_su_I/II_a/b"/>
</dbReference>
<dbReference type="OrthoDB" id="417078at2759"/>
<comment type="subunit">
    <text evidence="8">Tetramer, composed of 2 regulatory (R) and 2 catalytic (C) subunits. In the presence of cAMP it dissociates into 2 active monomeric C subunits and an R dimer.</text>
</comment>
<dbReference type="PROSITE" id="PS50042">
    <property type="entry name" value="CNMP_BINDING_3"/>
    <property type="match status" value="2"/>
</dbReference>
<keyword evidence="12" id="KW-0418">Kinase</keyword>